<evidence type="ECO:0000256" key="10">
    <source>
        <dbReference type="SAM" id="Phobius"/>
    </source>
</evidence>
<feature type="domain" description="Histidine kinase" evidence="11">
    <location>
        <begin position="294"/>
        <end position="504"/>
    </location>
</feature>
<evidence type="ECO:0000256" key="6">
    <source>
        <dbReference type="ARBA" id="ARBA00022679"/>
    </source>
</evidence>
<keyword evidence="9" id="KW-0067">ATP-binding</keyword>
<keyword evidence="8 12" id="KW-0418">Kinase</keyword>
<dbReference type="EC" id="2.7.13.3" evidence="3"/>
<dbReference type="GO" id="GO:0005886">
    <property type="term" value="C:plasma membrane"/>
    <property type="evidence" value="ECO:0007669"/>
    <property type="project" value="UniProtKB-SubCell"/>
</dbReference>
<evidence type="ECO:0000259" key="11">
    <source>
        <dbReference type="PROSITE" id="PS50109"/>
    </source>
</evidence>
<evidence type="ECO:0000256" key="8">
    <source>
        <dbReference type="ARBA" id="ARBA00022777"/>
    </source>
</evidence>
<feature type="transmembrane region" description="Helical" evidence="10">
    <location>
        <begin position="207"/>
        <end position="229"/>
    </location>
</feature>
<keyword evidence="10" id="KW-1133">Transmembrane helix</keyword>
<dbReference type="AlphaFoldDB" id="A0A4R6M539"/>
<dbReference type="Proteomes" id="UP000294656">
    <property type="component" value="Unassembled WGS sequence"/>
</dbReference>
<comment type="caution">
    <text evidence="12">The sequence shown here is derived from an EMBL/GenBank/DDBJ whole genome shotgun (WGS) entry which is preliminary data.</text>
</comment>
<comment type="catalytic activity">
    <reaction evidence="1">
        <text>ATP + protein L-histidine = ADP + protein N-phospho-L-histidine.</text>
        <dbReference type="EC" id="2.7.13.3"/>
    </reaction>
</comment>
<dbReference type="Pfam" id="PF02518">
    <property type="entry name" value="HATPase_c"/>
    <property type="match status" value="1"/>
</dbReference>
<dbReference type="Gene3D" id="1.10.287.130">
    <property type="match status" value="1"/>
</dbReference>
<dbReference type="EMBL" id="SNXC01000014">
    <property type="protein sequence ID" value="TDO96448.1"/>
    <property type="molecule type" value="Genomic_DNA"/>
</dbReference>
<keyword evidence="4" id="KW-1003">Cell membrane</keyword>
<keyword evidence="7" id="KW-0547">Nucleotide-binding</keyword>
<evidence type="ECO:0000256" key="3">
    <source>
        <dbReference type="ARBA" id="ARBA00012438"/>
    </source>
</evidence>
<dbReference type="PRINTS" id="PR00344">
    <property type="entry name" value="BCTRLSENSOR"/>
</dbReference>
<name>A0A4R6M539_9GAMM</name>
<sequence>MRAEVWRLYRHLLIGGGVIVACCYAAIEFTQYRFGIAEYEQHLCSDAEINAAALLLVPGYDPSGSHLTWRFGDSANKVSLDAQKVAHLIAQERWSYSSNRDFQLVLADADTPLLVGESLAQKGFSDHLFSSQNAFDALLSSSLTFDEKLGLLESFSCVSSQVIDRVDFTQQKNLLSAHGMGFETAYIWSPNGMDKSVMIGLARSQTLSFTVVVVSVVALAIVIMLLLIWRELVTLEAKRKTFESITRQIARGRSGLPKGIPDSSGTLKELAYSFDSMSSHIQRLLKVQREMINAISHELRTPIARLRFGLEVVKDEIDESAHNTITALEDDVEELNTLVDEVLTYGKLEEGSLALNFENTSIRQLIDGILEHNQPLLKHLNVSVYIDDDDEVIADAHHLHRALQNLILNASKYANVAISIRFSADESRWQVDIEDDGPGIAFEDRDKVFIPFQRLDNSRTRASGGYGLGLAIVQRIAFWHGGAVLVDSSGLGGAKFSLIWSRNQHRSSVS</sequence>
<evidence type="ECO:0000256" key="5">
    <source>
        <dbReference type="ARBA" id="ARBA00022553"/>
    </source>
</evidence>
<dbReference type="InterPro" id="IPR036890">
    <property type="entry name" value="HATPase_C_sf"/>
</dbReference>
<evidence type="ECO:0000256" key="4">
    <source>
        <dbReference type="ARBA" id="ARBA00022475"/>
    </source>
</evidence>
<dbReference type="SUPFAM" id="SSF55874">
    <property type="entry name" value="ATPase domain of HSP90 chaperone/DNA topoisomerase II/histidine kinase"/>
    <property type="match status" value="1"/>
</dbReference>
<dbReference type="PROSITE" id="PS51257">
    <property type="entry name" value="PROKAR_LIPOPROTEIN"/>
    <property type="match status" value="1"/>
</dbReference>
<accession>A0A4R6M539</accession>
<evidence type="ECO:0000313" key="12">
    <source>
        <dbReference type="EMBL" id="TDO96448.1"/>
    </source>
</evidence>
<dbReference type="OrthoDB" id="9804645at2"/>
<dbReference type="CDD" id="cd00082">
    <property type="entry name" value="HisKA"/>
    <property type="match status" value="1"/>
</dbReference>
<dbReference type="InterPro" id="IPR050980">
    <property type="entry name" value="2C_sensor_his_kinase"/>
</dbReference>
<evidence type="ECO:0000256" key="7">
    <source>
        <dbReference type="ARBA" id="ARBA00022741"/>
    </source>
</evidence>
<dbReference type="SUPFAM" id="SSF47384">
    <property type="entry name" value="Homodimeric domain of signal transducing histidine kinase"/>
    <property type="match status" value="1"/>
</dbReference>
<protein>
    <recommendedName>
        <fullName evidence="3">histidine kinase</fullName>
        <ecNumber evidence="3">2.7.13.3</ecNumber>
    </recommendedName>
</protein>
<evidence type="ECO:0000256" key="2">
    <source>
        <dbReference type="ARBA" id="ARBA00004651"/>
    </source>
</evidence>
<keyword evidence="10" id="KW-0472">Membrane</keyword>
<keyword evidence="10" id="KW-0812">Transmembrane</keyword>
<dbReference type="GO" id="GO:0000155">
    <property type="term" value="F:phosphorelay sensor kinase activity"/>
    <property type="evidence" value="ECO:0007669"/>
    <property type="project" value="InterPro"/>
</dbReference>
<evidence type="ECO:0000313" key="13">
    <source>
        <dbReference type="Proteomes" id="UP000294656"/>
    </source>
</evidence>
<dbReference type="InterPro" id="IPR003661">
    <property type="entry name" value="HisK_dim/P_dom"/>
</dbReference>
<dbReference type="Gene3D" id="3.30.565.10">
    <property type="entry name" value="Histidine kinase-like ATPase, C-terminal domain"/>
    <property type="match status" value="1"/>
</dbReference>
<evidence type="ECO:0000256" key="1">
    <source>
        <dbReference type="ARBA" id="ARBA00000085"/>
    </source>
</evidence>
<organism evidence="12 13">
    <name type="scientific">Marinomonas balearica</name>
    <dbReference type="NCBI Taxonomy" id="491947"/>
    <lineage>
        <taxon>Bacteria</taxon>
        <taxon>Pseudomonadati</taxon>
        <taxon>Pseudomonadota</taxon>
        <taxon>Gammaproteobacteria</taxon>
        <taxon>Oceanospirillales</taxon>
        <taxon>Oceanospirillaceae</taxon>
        <taxon>Marinomonas</taxon>
    </lineage>
</organism>
<keyword evidence="6" id="KW-0808">Transferase</keyword>
<dbReference type="SMART" id="SM00387">
    <property type="entry name" value="HATPase_c"/>
    <property type="match status" value="1"/>
</dbReference>
<dbReference type="InterPro" id="IPR004358">
    <property type="entry name" value="Sig_transdc_His_kin-like_C"/>
</dbReference>
<dbReference type="PROSITE" id="PS50109">
    <property type="entry name" value="HIS_KIN"/>
    <property type="match status" value="1"/>
</dbReference>
<evidence type="ECO:0000256" key="9">
    <source>
        <dbReference type="ARBA" id="ARBA00022840"/>
    </source>
</evidence>
<reference evidence="12 13" key="1">
    <citation type="submission" date="2019-03" db="EMBL/GenBank/DDBJ databases">
        <title>Genomic Encyclopedia of Type Strains, Phase III (KMG-III): the genomes of soil and plant-associated and newly described type strains.</title>
        <authorList>
            <person name="Whitman W."/>
        </authorList>
    </citation>
    <scope>NUCLEOTIDE SEQUENCE [LARGE SCALE GENOMIC DNA]</scope>
    <source>
        <strain evidence="12 13">CECT 7378</strain>
    </source>
</reference>
<comment type="subcellular location">
    <subcellularLocation>
        <location evidence="2">Cell membrane</location>
        <topology evidence="2">Multi-pass membrane protein</topology>
    </subcellularLocation>
</comment>
<dbReference type="Pfam" id="PF00512">
    <property type="entry name" value="HisKA"/>
    <property type="match status" value="1"/>
</dbReference>
<gene>
    <name evidence="12" type="ORF">DFP79_3023</name>
</gene>
<keyword evidence="5" id="KW-0597">Phosphoprotein</keyword>
<dbReference type="PANTHER" id="PTHR44936:SF10">
    <property type="entry name" value="SENSOR PROTEIN RSTB"/>
    <property type="match status" value="1"/>
</dbReference>
<dbReference type="InterPro" id="IPR005467">
    <property type="entry name" value="His_kinase_dom"/>
</dbReference>
<dbReference type="GO" id="GO:0005524">
    <property type="term" value="F:ATP binding"/>
    <property type="evidence" value="ECO:0007669"/>
    <property type="project" value="UniProtKB-KW"/>
</dbReference>
<keyword evidence="13" id="KW-1185">Reference proteome</keyword>
<proteinExistence type="predicted"/>
<dbReference type="RefSeq" id="WP_133504738.1">
    <property type="nucleotide sequence ID" value="NZ_SNXC01000014.1"/>
</dbReference>
<dbReference type="InterPro" id="IPR036097">
    <property type="entry name" value="HisK_dim/P_sf"/>
</dbReference>
<dbReference type="SMART" id="SM00388">
    <property type="entry name" value="HisKA"/>
    <property type="match status" value="1"/>
</dbReference>
<dbReference type="PANTHER" id="PTHR44936">
    <property type="entry name" value="SENSOR PROTEIN CREC"/>
    <property type="match status" value="1"/>
</dbReference>
<dbReference type="InterPro" id="IPR003594">
    <property type="entry name" value="HATPase_dom"/>
</dbReference>